<reference evidence="3" key="1">
    <citation type="submission" date="2023-03" db="EMBL/GenBank/DDBJ databases">
        <title>Massive genome expansion in bonnet fungi (Mycena s.s.) driven by repeated elements and novel gene families across ecological guilds.</title>
        <authorList>
            <consortium name="Lawrence Berkeley National Laboratory"/>
            <person name="Harder C.B."/>
            <person name="Miyauchi S."/>
            <person name="Viragh M."/>
            <person name="Kuo A."/>
            <person name="Thoen E."/>
            <person name="Andreopoulos B."/>
            <person name="Lu D."/>
            <person name="Skrede I."/>
            <person name="Drula E."/>
            <person name="Henrissat B."/>
            <person name="Morin E."/>
            <person name="Kohler A."/>
            <person name="Barry K."/>
            <person name="LaButti K."/>
            <person name="Morin E."/>
            <person name="Salamov A."/>
            <person name="Lipzen A."/>
            <person name="Mereny Z."/>
            <person name="Hegedus B."/>
            <person name="Baldrian P."/>
            <person name="Stursova M."/>
            <person name="Weitz H."/>
            <person name="Taylor A."/>
            <person name="Grigoriev I.V."/>
            <person name="Nagy L.G."/>
            <person name="Martin F."/>
            <person name="Kauserud H."/>
        </authorList>
    </citation>
    <scope>NUCLEOTIDE SEQUENCE</scope>
    <source>
        <strain evidence="3">9284</strain>
    </source>
</reference>
<name>A0AAD7BZZ2_9AGAR</name>
<dbReference type="AlphaFoldDB" id="A0AAD7BZZ2"/>
<feature type="compositionally biased region" description="Polar residues" evidence="1">
    <location>
        <begin position="1"/>
        <end position="15"/>
    </location>
</feature>
<dbReference type="Pfam" id="PF20236">
    <property type="entry name" value="DUF6593"/>
    <property type="match status" value="1"/>
</dbReference>
<organism evidence="3 4">
    <name type="scientific">Roridomyces roridus</name>
    <dbReference type="NCBI Taxonomy" id="1738132"/>
    <lineage>
        <taxon>Eukaryota</taxon>
        <taxon>Fungi</taxon>
        <taxon>Dikarya</taxon>
        <taxon>Basidiomycota</taxon>
        <taxon>Agaricomycotina</taxon>
        <taxon>Agaricomycetes</taxon>
        <taxon>Agaricomycetidae</taxon>
        <taxon>Agaricales</taxon>
        <taxon>Marasmiineae</taxon>
        <taxon>Mycenaceae</taxon>
        <taxon>Roridomyces</taxon>
    </lineage>
</organism>
<keyword evidence="4" id="KW-1185">Reference proteome</keyword>
<evidence type="ECO:0000313" key="3">
    <source>
        <dbReference type="EMBL" id="KAJ7635097.1"/>
    </source>
</evidence>
<feature type="domain" description="DUF6593" evidence="2">
    <location>
        <begin position="51"/>
        <end position="154"/>
    </location>
</feature>
<dbReference type="EMBL" id="JARKIF010000007">
    <property type="protein sequence ID" value="KAJ7635097.1"/>
    <property type="molecule type" value="Genomic_DNA"/>
</dbReference>
<protein>
    <recommendedName>
        <fullName evidence="2">DUF6593 domain-containing protein</fullName>
    </recommendedName>
</protein>
<evidence type="ECO:0000256" key="1">
    <source>
        <dbReference type="SAM" id="MobiDB-lite"/>
    </source>
</evidence>
<evidence type="ECO:0000313" key="4">
    <source>
        <dbReference type="Proteomes" id="UP001221142"/>
    </source>
</evidence>
<feature type="region of interest" description="Disordered" evidence="1">
    <location>
        <begin position="1"/>
        <end position="27"/>
    </location>
</feature>
<evidence type="ECO:0000259" key="2">
    <source>
        <dbReference type="Pfam" id="PF20236"/>
    </source>
</evidence>
<dbReference type="InterPro" id="IPR046528">
    <property type="entry name" value="DUF6593"/>
</dbReference>
<sequence>MHQNPYNGWSDSASRSGAPRPSVFGALPVPDASRRHAALTTFTMTSLDPTVLNCVVVGPQGRVQYRVSTDDTLPGYTVIKRLPPPREARSIALIEWHPRHPRVEVRGSVPKQDVRDWLRMSRDQTYRTMALREAQYTWAPDSRSAGQINLHAATHFFGRLSQHAPDSVLIELTADALQLGLLDTAVVVAVLLHCGLNID</sequence>
<dbReference type="Proteomes" id="UP001221142">
    <property type="component" value="Unassembled WGS sequence"/>
</dbReference>
<comment type="caution">
    <text evidence="3">The sequence shown here is derived from an EMBL/GenBank/DDBJ whole genome shotgun (WGS) entry which is preliminary data.</text>
</comment>
<proteinExistence type="predicted"/>
<gene>
    <name evidence="3" type="ORF">FB45DRAFT_743407</name>
</gene>
<accession>A0AAD7BZZ2</accession>